<dbReference type="InterPro" id="IPR027417">
    <property type="entry name" value="P-loop_NTPase"/>
</dbReference>
<dbReference type="AlphaFoldDB" id="T0LYC3"/>
<evidence type="ECO:0000259" key="3">
    <source>
        <dbReference type="PROSITE" id="PS50837"/>
    </source>
</evidence>
<accession>T0LYC3</accession>
<evidence type="ECO:0000313" key="4">
    <source>
        <dbReference type="EMBL" id="EQB56566.1"/>
    </source>
</evidence>
<dbReference type="PANTHER" id="PTHR10039">
    <property type="entry name" value="AMELOGENIN"/>
    <property type="match status" value="1"/>
</dbReference>
<name>T0LYC3_COLGC</name>
<dbReference type="InterPro" id="IPR056884">
    <property type="entry name" value="NPHP3-like_N"/>
</dbReference>
<dbReference type="PANTHER" id="PTHR10039:SF14">
    <property type="entry name" value="NACHT DOMAIN-CONTAINING PROTEIN"/>
    <property type="match status" value="1"/>
</dbReference>
<comment type="caution">
    <text evidence="4">The sequence shown here is derived from an EMBL/GenBank/DDBJ whole genome shotgun (WGS) entry which is preliminary data.</text>
</comment>
<feature type="compositionally biased region" description="Basic and acidic residues" evidence="2">
    <location>
        <begin position="20"/>
        <end position="31"/>
    </location>
</feature>
<feature type="domain" description="NACHT" evidence="3">
    <location>
        <begin position="118"/>
        <end position="261"/>
    </location>
</feature>
<organism evidence="4 5">
    <name type="scientific">Colletotrichum gloeosporioides (strain Cg-14)</name>
    <name type="common">Anthracnose fungus</name>
    <name type="synonym">Glomerella cingulata</name>
    <dbReference type="NCBI Taxonomy" id="1237896"/>
    <lineage>
        <taxon>Eukaryota</taxon>
        <taxon>Fungi</taxon>
        <taxon>Dikarya</taxon>
        <taxon>Ascomycota</taxon>
        <taxon>Pezizomycotina</taxon>
        <taxon>Sordariomycetes</taxon>
        <taxon>Hypocreomycetidae</taxon>
        <taxon>Glomerellales</taxon>
        <taxon>Glomerellaceae</taxon>
        <taxon>Colletotrichum</taxon>
        <taxon>Colletotrichum gloeosporioides species complex</taxon>
    </lineage>
</organism>
<dbReference type="Pfam" id="PF24883">
    <property type="entry name" value="NPHP3_N"/>
    <property type="match status" value="1"/>
</dbReference>
<dbReference type="SUPFAM" id="SSF52540">
    <property type="entry name" value="P-loop containing nucleoside triphosphate hydrolases"/>
    <property type="match status" value="1"/>
</dbReference>
<protein>
    <recommendedName>
        <fullName evidence="3">NACHT domain-containing protein</fullName>
    </recommendedName>
</protein>
<dbReference type="Gene3D" id="3.40.50.300">
    <property type="entry name" value="P-loop containing nucleotide triphosphate hydrolases"/>
    <property type="match status" value="1"/>
</dbReference>
<gene>
    <name evidence="4" type="ORF">CGLO_03423</name>
</gene>
<evidence type="ECO:0000256" key="1">
    <source>
        <dbReference type="ARBA" id="ARBA00022737"/>
    </source>
</evidence>
<reference evidence="5" key="1">
    <citation type="journal article" date="2013" name="Mol. Plant Microbe Interact.">
        <title>Global aspects of pacC regulation of pathogenicity genes in Colletotrichum gloeosporioides as revealed by transcriptome analysis.</title>
        <authorList>
            <person name="Alkan N."/>
            <person name="Meng X."/>
            <person name="Friedlander G."/>
            <person name="Reuveni E."/>
            <person name="Sukno S."/>
            <person name="Sherman A."/>
            <person name="Thon M."/>
            <person name="Fluhr R."/>
            <person name="Prusky D."/>
        </authorList>
    </citation>
    <scope>NUCLEOTIDE SEQUENCE [LARGE SCALE GENOMIC DNA]</scope>
    <source>
        <strain evidence="5">Cg-14</strain>
    </source>
</reference>
<dbReference type="OMA" id="EMYINER"/>
<feature type="region of interest" description="Disordered" evidence="2">
    <location>
        <begin position="1"/>
        <end position="55"/>
    </location>
</feature>
<dbReference type="OrthoDB" id="538223at2759"/>
<dbReference type="PROSITE" id="PS50837">
    <property type="entry name" value="NACHT"/>
    <property type="match status" value="1"/>
</dbReference>
<dbReference type="Proteomes" id="UP000015530">
    <property type="component" value="Unassembled WGS sequence"/>
</dbReference>
<feature type="compositionally biased region" description="Polar residues" evidence="2">
    <location>
        <begin position="38"/>
        <end position="55"/>
    </location>
</feature>
<dbReference type="STRING" id="1237896.T0LYC3"/>
<dbReference type="InterPro" id="IPR007111">
    <property type="entry name" value="NACHT_NTPase"/>
</dbReference>
<sequence>MSTQHAGQKRRRRSTSSDIQDDRTARIRADFNHFSGGAQHNNSATGTQNNNSGLGTQYNATNINIINKQKDNFLADLRVTDPRDDKTRIERTKGSLLKDSYRWILEHKDFCQWRADKRLLWIKGGPGKGKTMLLCGVIDELAAMGYKSTFFFCQAADKRLNTATSVLRGLLFLILDQNPMLLDSIRHGYDRVGPGKQVFEDINSWEVLCRMFWSAVSHHSMQDVVLVIDALDECCTEDVDQLISFLIELTAHVKVIASSRPELRIGRALAAALGDTKIYLSLELNEDAISAAVNNYIHHKVEKLATLKGLEDKLKIDVRNHLASKASHTFLWVALVYDQLADNRIAKRHITRKLGEFPPGLESFRS</sequence>
<proteinExistence type="predicted"/>
<keyword evidence="1" id="KW-0677">Repeat</keyword>
<dbReference type="HOGENOM" id="CLU_000288_6_21_1"/>
<evidence type="ECO:0000313" key="5">
    <source>
        <dbReference type="Proteomes" id="UP000015530"/>
    </source>
</evidence>
<evidence type="ECO:0000256" key="2">
    <source>
        <dbReference type="SAM" id="MobiDB-lite"/>
    </source>
</evidence>
<dbReference type="EMBL" id="AMYD01000709">
    <property type="protein sequence ID" value="EQB56566.1"/>
    <property type="molecule type" value="Genomic_DNA"/>
</dbReference>